<sequence>TVVVMVADAAIVVIAVAATRNAVVAAYVKSF</sequence>
<dbReference type="EMBL" id="LXQA010086091">
    <property type="protein sequence ID" value="MCI12908.1"/>
    <property type="molecule type" value="Genomic_DNA"/>
</dbReference>
<evidence type="ECO:0000313" key="3">
    <source>
        <dbReference type="Proteomes" id="UP000265520"/>
    </source>
</evidence>
<proteinExistence type="predicted"/>
<accession>A0A392PLE9</accession>
<feature type="non-terminal residue" evidence="2">
    <location>
        <position position="1"/>
    </location>
</feature>
<dbReference type="AlphaFoldDB" id="A0A392PLE9"/>
<name>A0A392PLE9_9FABA</name>
<keyword evidence="3" id="KW-1185">Reference proteome</keyword>
<evidence type="ECO:0000313" key="2">
    <source>
        <dbReference type="EMBL" id="MCI12908.1"/>
    </source>
</evidence>
<keyword evidence="1" id="KW-1133">Transmembrane helix</keyword>
<evidence type="ECO:0000256" key="1">
    <source>
        <dbReference type="SAM" id="Phobius"/>
    </source>
</evidence>
<dbReference type="Proteomes" id="UP000265520">
    <property type="component" value="Unassembled WGS sequence"/>
</dbReference>
<keyword evidence="1" id="KW-0472">Membrane</keyword>
<reference evidence="2 3" key="1">
    <citation type="journal article" date="2018" name="Front. Plant Sci.">
        <title>Red Clover (Trifolium pratense) and Zigzag Clover (T. medium) - A Picture of Genomic Similarities and Differences.</title>
        <authorList>
            <person name="Dluhosova J."/>
            <person name="Istvanek J."/>
            <person name="Nedelnik J."/>
            <person name="Repkova J."/>
        </authorList>
    </citation>
    <scope>NUCLEOTIDE SEQUENCE [LARGE SCALE GENOMIC DNA]</scope>
    <source>
        <strain evidence="3">cv. 10/8</strain>
        <tissue evidence="2">Leaf</tissue>
    </source>
</reference>
<organism evidence="2 3">
    <name type="scientific">Trifolium medium</name>
    <dbReference type="NCBI Taxonomy" id="97028"/>
    <lineage>
        <taxon>Eukaryota</taxon>
        <taxon>Viridiplantae</taxon>
        <taxon>Streptophyta</taxon>
        <taxon>Embryophyta</taxon>
        <taxon>Tracheophyta</taxon>
        <taxon>Spermatophyta</taxon>
        <taxon>Magnoliopsida</taxon>
        <taxon>eudicotyledons</taxon>
        <taxon>Gunneridae</taxon>
        <taxon>Pentapetalae</taxon>
        <taxon>rosids</taxon>
        <taxon>fabids</taxon>
        <taxon>Fabales</taxon>
        <taxon>Fabaceae</taxon>
        <taxon>Papilionoideae</taxon>
        <taxon>50 kb inversion clade</taxon>
        <taxon>NPAAA clade</taxon>
        <taxon>Hologalegina</taxon>
        <taxon>IRL clade</taxon>
        <taxon>Trifolieae</taxon>
        <taxon>Trifolium</taxon>
    </lineage>
</organism>
<comment type="caution">
    <text evidence="2">The sequence shown here is derived from an EMBL/GenBank/DDBJ whole genome shotgun (WGS) entry which is preliminary data.</text>
</comment>
<protein>
    <submittedName>
        <fullName evidence="2">Uncharacterized protein</fullName>
    </submittedName>
</protein>
<keyword evidence="1" id="KW-0812">Transmembrane</keyword>
<feature type="transmembrane region" description="Helical" evidence="1">
    <location>
        <begin position="6"/>
        <end position="28"/>
    </location>
</feature>